<keyword evidence="2" id="KW-1133">Transmembrane helix</keyword>
<evidence type="ECO:0000256" key="1">
    <source>
        <dbReference type="SAM" id="MobiDB-lite"/>
    </source>
</evidence>
<keyword evidence="2" id="KW-0472">Membrane</keyword>
<organism evidence="3">
    <name type="scientific">mine drainage metagenome</name>
    <dbReference type="NCBI Taxonomy" id="410659"/>
    <lineage>
        <taxon>unclassified sequences</taxon>
        <taxon>metagenomes</taxon>
        <taxon>ecological metagenomes</taxon>
    </lineage>
</organism>
<accession>A0A1J5R7R6</accession>
<proteinExistence type="predicted"/>
<dbReference type="EMBL" id="MLJW01000388">
    <property type="protein sequence ID" value="OIQ88100.1"/>
    <property type="molecule type" value="Genomic_DNA"/>
</dbReference>
<sequence>MGGCRKADVGSRMSEGGSRRSEVGCWMSEVGSRTSEVGGQSSEDRGQRSEDRGRMSDVGGRGTEDRGQKSEDRGRRSEGRGQRGPIFGVRSLGSALDGTTRRPALCSLLGYWVWLVLWLAFAGVTRQRGASRDSRPKAKSRFRIQRLSEIHRVSAQGLRRRKRRKIGAWVGAGERVSQST</sequence>
<reference evidence="3" key="1">
    <citation type="submission" date="2016-10" db="EMBL/GenBank/DDBJ databases">
        <title>Sequence of Gallionella enrichment culture.</title>
        <authorList>
            <person name="Poehlein A."/>
            <person name="Muehling M."/>
            <person name="Daniel R."/>
        </authorList>
    </citation>
    <scope>NUCLEOTIDE SEQUENCE</scope>
</reference>
<feature type="transmembrane region" description="Helical" evidence="2">
    <location>
        <begin position="108"/>
        <end position="125"/>
    </location>
</feature>
<evidence type="ECO:0000256" key="2">
    <source>
        <dbReference type="SAM" id="Phobius"/>
    </source>
</evidence>
<feature type="compositionally biased region" description="Basic and acidic residues" evidence="1">
    <location>
        <begin position="42"/>
        <end position="55"/>
    </location>
</feature>
<comment type="caution">
    <text evidence="3">The sequence shown here is derived from an EMBL/GenBank/DDBJ whole genome shotgun (WGS) entry which is preliminary data.</text>
</comment>
<feature type="compositionally biased region" description="Polar residues" evidence="1">
    <location>
        <begin position="31"/>
        <end position="41"/>
    </location>
</feature>
<feature type="region of interest" description="Disordered" evidence="1">
    <location>
        <begin position="1"/>
        <end position="87"/>
    </location>
</feature>
<dbReference type="AlphaFoldDB" id="A0A1J5R7R6"/>
<feature type="compositionally biased region" description="Basic and acidic residues" evidence="1">
    <location>
        <begin position="62"/>
        <end position="81"/>
    </location>
</feature>
<protein>
    <submittedName>
        <fullName evidence="3">Uncharacterized protein</fullName>
    </submittedName>
</protein>
<evidence type="ECO:0000313" key="3">
    <source>
        <dbReference type="EMBL" id="OIQ88100.1"/>
    </source>
</evidence>
<keyword evidence="2" id="KW-0812">Transmembrane</keyword>
<gene>
    <name evidence="3" type="ORF">GALL_300320</name>
</gene>
<name>A0A1J5R7R6_9ZZZZ</name>